<dbReference type="AlphaFoldDB" id="A0A5B8HPE7"/>
<dbReference type="Proteomes" id="UP000320591">
    <property type="component" value="Chromosome"/>
</dbReference>
<proteinExistence type="predicted"/>
<reference evidence="1 2" key="1">
    <citation type="journal article" date="2019" name="Environ. Microbiol.">
        <title>The phytopathogenic nature of Dickeya aquatica 174/2 and the dynamic early evolution of Dickeya pathogenicity.</title>
        <authorList>
            <person name="Duprey A."/>
            <person name="Taib N."/>
            <person name="Leonard S."/>
            <person name="Garin T."/>
            <person name="Flandrois J.P."/>
            <person name="Nasser W."/>
            <person name="Brochier-Armanet C."/>
            <person name="Reverchon S."/>
        </authorList>
    </citation>
    <scope>NUCLEOTIDE SEQUENCE [LARGE SCALE GENOMIC DNA]</scope>
    <source>
        <strain evidence="1 2">NCPPB 569</strain>
    </source>
</reference>
<organism evidence="1 2">
    <name type="scientific">Dickeya poaceiphila</name>
    <dbReference type="NCBI Taxonomy" id="568768"/>
    <lineage>
        <taxon>Bacteria</taxon>
        <taxon>Pseudomonadati</taxon>
        <taxon>Pseudomonadota</taxon>
        <taxon>Gammaproteobacteria</taxon>
        <taxon>Enterobacterales</taxon>
        <taxon>Pectobacteriaceae</taxon>
        <taxon>Dickeya</taxon>
    </lineage>
</organism>
<dbReference type="STRING" id="568768.GCA_000406125_00885"/>
<dbReference type="InterPro" id="IPR029069">
    <property type="entry name" value="HotDog_dom_sf"/>
</dbReference>
<keyword evidence="2" id="KW-1185">Reference proteome</keyword>
<sequence length="143" mass="15093">MIENELTSIFNDSVLFKTLGFSIIDIKDNSIVMTINDNNPCHEGGFGALTSIGINGAVISAALESAIGLCGFNTLGRKPAGVIEISVKILRIIRKKPCRIEAHVDIKNNHIAFISATLFSAHGSICATGAGIVLKSKINEGIA</sequence>
<dbReference type="KEGG" id="dic:Dpoa569_0002965"/>
<evidence type="ECO:0000313" key="2">
    <source>
        <dbReference type="Proteomes" id="UP000320591"/>
    </source>
</evidence>
<evidence type="ECO:0000313" key="1">
    <source>
        <dbReference type="EMBL" id="QDX31005.1"/>
    </source>
</evidence>
<accession>A0A5B8HPE7</accession>
<dbReference type="OrthoDB" id="6457910at2"/>
<dbReference type="Gene3D" id="3.10.129.10">
    <property type="entry name" value="Hotdog Thioesterase"/>
    <property type="match status" value="1"/>
</dbReference>
<dbReference type="CDD" id="cd03443">
    <property type="entry name" value="PaaI_thioesterase"/>
    <property type="match status" value="1"/>
</dbReference>
<gene>
    <name evidence="1" type="ORF">Dpoa569_0002965</name>
</gene>
<name>A0A5B8HPE7_9GAMM</name>
<protein>
    <submittedName>
        <fullName evidence="1">PaaI family thioesterase</fullName>
    </submittedName>
</protein>
<dbReference type="EMBL" id="CP042220">
    <property type="protein sequence ID" value="QDX31005.1"/>
    <property type="molecule type" value="Genomic_DNA"/>
</dbReference>
<dbReference type="SUPFAM" id="SSF54637">
    <property type="entry name" value="Thioesterase/thiol ester dehydrase-isomerase"/>
    <property type="match status" value="1"/>
</dbReference>
<dbReference type="RefSeq" id="WP_042868950.1">
    <property type="nucleotide sequence ID" value="NZ_CM001975.1"/>
</dbReference>